<evidence type="ECO:0000256" key="4">
    <source>
        <dbReference type="ARBA" id="ARBA00022840"/>
    </source>
</evidence>
<dbReference type="InterPro" id="IPR045864">
    <property type="entry name" value="aa-tRNA-synth_II/BPL/LPL"/>
</dbReference>
<dbReference type="EC" id="6.2.1.n2" evidence="8"/>
<feature type="domain" description="Aminoacyl-transfer RNA synthetases class-II family profile" evidence="7">
    <location>
        <begin position="152"/>
        <end position="307"/>
    </location>
</feature>
<dbReference type="GO" id="GO:0004812">
    <property type="term" value="F:aminoacyl-tRNA ligase activity"/>
    <property type="evidence" value="ECO:0007669"/>
    <property type="project" value="UniProtKB-KW"/>
</dbReference>
<dbReference type="Pfam" id="PF00587">
    <property type="entry name" value="tRNA-synt_2b"/>
    <property type="match status" value="1"/>
</dbReference>
<dbReference type="RefSeq" id="WP_132290066.1">
    <property type="nucleotide sequence ID" value="NZ_SKBM01000012.1"/>
</dbReference>
<evidence type="ECO:0000256" key="6">
    <source>
        <dbReference type="ARBA" id="ARBA00023146"/>
    </source>
</evidence>
<dbReference type="PROSITE" id="PS50862">
    <property type="entry name" value="AA_TRNA_LIGASE_II"/>
    <property type="match status" value="1"/>
</dbReference>
<evidence type="ECO:0000313" key="8">
    <source>
        <dbReference type="EMBL" id="TCZ60832.1"/>
    </source>
</evidence>
<evidence type="ECO:0000256" key="3">
    <source>
        <dbReference type="ARBA" id="ARBA00022741"/>
    </source>
</evidence>
<dbReference type="InterPro" id="IPR002314">
    <property type="entry name" value="aa-tRNA-synt_IIb"/>
</dbReference>
<keyword evidence="3" id="KW-0547">Nucleotide-binding</keyword>
<dbReference type="InterPro" id="IPR006195">
    <property type="entry name" value="aa-tRNA-synth_II"/>
</dbReference>
<dbReference type="CDD" id="cd00670">
    <property type="entry name" value="Gly_His_Pro_Ser_Thr_tRS_core"/>
    <property type="match status" value="1"/>
</dbReference>
<evidence type="ECO:0000313" key="9">
    <source>
        <dbReference type="Proteomes" id="UP000295023"/>
    </source>
</evidence>
<dbReference type="Proteomes" id="UP000295023">
    <property type="component" value="Unassembled WGS sequence"/>
</dbReference>
<keyword evidence="4" id="KW-0067">ATP-binding</keyword>
<evidence type="ECO:0000256" key="1">
    <source>
        <dbReference type="ARBA" id="ARBA00022490"/>
    </source>
</evidence>
<gene>
    <name evidence="8" type="ORF">EXY23_13740</name>
</gene>
<organism evidence="8 9">
    <name type="scientific">Roseicella aquatilis</name>
    <dbReference type="NCBI Taxonomy" id="2527868"/>
    <lineage>
        <taxon>Bacteria</taxon>
        <taxon>Pseudomonadati</taxon>
        <taxon>Pseudomonadota</taxon>
        <taxon>Alphaproteobacteria</taxon>
        <taxon>Acetobacterales</taxon>
        <taxon>Roseomonadaceae</taxon>
        <taxon>Roseicella</taxon>
    </lineage>
</organism>
<dbReference type="Gene3D" id="3.30.930.10">
    <property type="entry name" value="Bira Bifunctional Protein, Domain 2"/>
    <property type="match status" value="1"/>
</dbReference>
<evidence type="ECO:0000259" key="7">
    <source>
        <dbReference type="PROSITE" id="PS50862"/>
    </source>
</evidence>
<dbReference type="GO" id="GO:0005524">
    <property type="term" value="F:ATP binding"/>
    <property type="evidence" value="ECO:0007669"/>
    <property type="project" value="UniProtKB-KW"/>
</dbReference>
<dbReference type="EMBL" id="SKBM01000012">
    <property type="protein sequence ID" value="TCZ60832.1"/>
    <property type="molecule type" value="Genomic_DNA"/>
</dbReference>
<keyword evidence="2 8" id="KW-0436">Ligase</keyword>
<dbReference type="GO" id="GO:0006418">
    <property type="term" value="P:tRNA aminoacylation for protein translation"/>
    <property type="evidence" value="ECO:0007669"/>
    <property type="project" value="InterPro"/>
</dbReference>
<dbReference type="AlphaFoldDB" id="A0A4R4DII2"/>
<keyword evidence="5" id="KW-0648">Protein biosynthesis</keyword>
<keyword evidence="6" id="KW-0030">Aminoacyl-tRNA synthetase</keyword>
<dbReference type="OrthoDB" id="583154at2"/>
<evidence type="ECO:0000256" key="2">
    <source>
        <dbReference type="ARBA" id="ARBA00022598"/>
    </source>
</evidence>
<reference evidence="8 9" key="1">
    <citation type="submission" date="2019-03" db="EMBL/GenBank/DDBJ databases">
        <title>Paracraurococcus aquatilis NE82 genome sequence.</title>
        <authorList>
            <person name="Zhao Y."/>
            <person name="Du Z."/>
        </authorList>
    </citation>
    <scope>NUCLEOTIDE SEQUENCE [LARGE SCALE GENOMIC DNA]</scope>
    <source>
        <strain evidence="8 9">NE82</strain>
    </source>
</reference>
<dbReference type="NCBIfam" id="NF005479">
    <property type="entry name" value="PRK07080.1"/>
    <property type="match status" value="1"/>
</dbReference>
<proteinExistence type="predicted"/>
<sequence>MSLARTLATDDFRSELFERGLLIPTTVDGLYGRNEVFEGIVAAVDALIGRLSAADGAEIMRFPPVMTRQGFEASGYFKNFPHLSGTIHCFCGDDRDHRRALECAPEQGGWTSAQVASDVVLTPASCYPVYPIVAARGPLPAEGWLVDSSSYCFRREPSLDPARMQMFRQREQVCFGTPERIRAFQSHWMQRALAMFEQMRLPAATDLANDPFFGRPGELMANGQRSQRLKFEILLPVSDPDRPSACGSFNYHVQHFATAYGIHDAAGEVAHTGCAGFGLERIALALLRHHGLDPQDWPAAVRGVLWPAS</sequence>
<name>A0A4R4DII2_9PROT</name>
<keyword evidence="9" id="KW-1185">Reference proteome</keyword>
<keyword evidence="1" id="KW-0963">Cytoplasm</keyword>
<accession>A0A4R4DII2</accession>
<protein>
    <submittedName>
        <fullName evidence="8">Amino acid--[acyl-carrier-protein] ligase</fullName>
        <ecNumber evidence="8">6.2.1.n2</ecNumber>
    </submittedName>
</protein>
<evidence type="ECO:0000256" key="5">
    <source>
        <dbReference type="ARBA" id="ARBA00022917"/>
    </source>
</evidence>
<comment type="caution">
    <text evidence="8">The sequence shown here is derived from an EMBL/GenBank/DDBJ whole genome shotgun (WGS) entry which is preliminary data.</text>
</comment>
<dbReference type="SUPFAM" id="SSF55681">
    <property type="entry name" value="Class II aaRS and biotin synthetases"/>
    <property type="match status" value="1"/>
</dbReference>